<reference evidence="1 2" key="1">
    <citation type="submission" date="2021-06" db="EMBL/GenBank/DDBJ databases">
        <title>Caerostris extrusa draft genome.</title>
        <authorList>
            <person name="Kono N."/>
            <person name="Arakawa K."/>
        </authorList>
    </citation>
    <scope>NUCLEOTIDE SEQUENCE [LARGE SCALE GENOMIC DNA]</scope>
</reference>
<evidence type="ECO:0000313" key="2">
    <source>
        <dbReference type="Proteomes" id="UP001054945"/>
    </source>
</evidence>
<dbReference type="EMBL" id="BPLR01008047">
    <property type="protein sequence ID" value="GIY21667.1"/>
    <property type="molecule type" value="Genomic_DNA"/>
</dbReference>
<name>A0AAV4RK05_CAEEX</name>
<dbReference type="Proteomes" id="UP001054945">
    <property type="component" value="Unassembled WGS sequence"/>
</dbReference>
<keyword evidence="2" id="KW-1185">Reference proteome</keyword>
<protein>
    <submittedName>
        <fullName evidence="1">Uncharacterized protein</fullName>
    </submittedName>
</protein>
<comment type="caution">
    <text evidence="1">The sequence shown here is derived from an EMBL/GenBank/DDBJ whole genome shotgun (WGS) entry which is preliminary data.</text>
</comment>
<accession>A0AAV4RK05</accession>
<gene>
    <name evidence="1" type="ORF">CEXT_289161</name>
</gene>
<organism evidence="1 2">
    <name type="scientific">Caerostris extrusa</name>
    <name type="common">Bark spider</name>
    <name type="synonym">Caerostris bankana</name>
    <dbReference type="NCBI Taxonomy" id="172846"/>
    <lineage>
        <taxon>Eukaryota</taxon>
        <taxon>Metazoa</taxon>
        <taxon>Ecdysozoa</taxon>
        <taxon>Arthropoda</taxon>
        <taxon>Chelicerata</taxon>
        <taxon>Arachnida</taxon>
        <taxon>Araneae</taxon>
        <taxon>Araneomorphae</taxon>
        <taxon>Entelegynae</taxon>
        <taxon>Araneoidea</taxon>
        <taxon>Araneidae</taxon>
        <taxon>Caerostris</taxon>
    </lineage>
</organism>
<evidence type="ECO:0000313" key="1">
    <source>
        <dbReference type="EMBL" id="GIY21667.1"/>
    </source>
</evidence>
<proteinExistence type="predicted"/>
<sequence>MFQKIQRHLEAKTYPTEEQKNRMKKAKEFLFLLKICYAMREKKGRFYSSFQKMRVLSTMRGDFLAGKKKRVLETTAFFWEEKRMLFAVHNTTSRENEGIKYNERRFSSWKKKRVLETAAFFLERKRMLFALHNTISRDAVIVISCVCKKAYCLHAVELLRIEDPI</sequence>
<dbReference type="AlphaFoldDB" id="A0AAV4RK05"/>